<dbReference type="InterPro" id="IPR050229">
    <property type="entry name" value="GlpE_sulfurtransferase"/>
</dbReference>
<evidence type="ECO:0000313" key="3">
    <source>
        <dbReference type="EMBL" id="MDC3422010.1"/>
    </source>
</evidence>
<evidence type="ECO:0000313" key="4">
    <source>
        <dbReference type="Proteomes" id="UP001145072"/>
    </source>
</evidence>
<dbReference type="SMART" id="SM00450">
    <property type="entry name" value="RHOD"/>
    <property type="match status" value="1"/>
</dbReference>
<accession>A0A9X3WNB7</accession>
<feature type="domain" description="Rhodanese" evidence="2">
    <location>
        <begin position="44"/>
        <end position="129"/>
    </location>
</feature>
<sequence>MKNIISILVLIVIVLFVGYMLYDNQGIKTISTTELADKMQESEGSNDVVFVDVREPDEYESGHIEAMINFPLSALKDDHAALPTEKELVLICRSGKRSMEAAKILNELGYEKIVSVDGGVMDWEGKLVN</sequence>
<evidence type="ECO:0000259" key="2">
    <source>
        <dbReference type="PROSITE" id="PS50206"/>
    </source>
</evidence>
<dbReference type="Proteomes" id="UP001145072">
    <property type="component" value="Unassembled WGS sequence"/>
</dbReference>
<proteinExistence type="predicted"/>
<organism evidence="3 4">
    <name type="scientific">Aquibacillus koreensis</name>
    <dbReference type="NCBI Taxonomy" id="279446"/>
    <lineage>
        <taxon>Bacteria</taxon>
        <taxon>Bacillati</taxon>
        <taxon>Bacillota</taxon>
        <taxon>Bacilli</taxon>
        <taxon>Bacillales</taxon>
        <taxon>Bacillaceae</taxon>
        <taxon>Aquibacillus</taxon>
    </lineage>
</organism>
<dbReference type="PANTHER" id="PTHR43031">
    <property type="entry name" value="FAD-DEPENDENT OXIDOREDUCTASE"/>
    <property type="match status" value="1"/>
</dbReference>
<dbReference type="CDD" id="cd00158">
    <property type="entry name" value="RHOD"/>
    <property type="match status" value="1"/>
</dbReference>
<dbReference type="Pfam" id="PF00581">
    <property type="entry name" value="Rhodanese"/>
    <property type="match status" value="1"/>
</dbReference>
<name>A0A9X3WNB7_9BACI</name>
<dbReference type="InterPro" id="IPR001763">
    <property type="entry name" value="Rhodanese-like_dom"/>
</dbReference>
<reference evidence="3" key="1">
    <citation type="submission" date="2022-06" db="EMBL/GenBank/DDBJ databases">
        <title>Aquibacillus sp. a new bacterium isolated from soil saline samples.</title>
        <authorList>
            <person name="Galisteo C."/>
            <person name="De La Haba R."/>
            <person name="Sanchez-Porro C."/>
            <person name="Ventosa A."/>
        </authorList>
    </citation>
    <scope>NUCLEOTIDE SEQUENCE</scope>
    <source>
        <strain evidence="3">JCM 12387</strain>
    </source>
</reference>
<gene>
    <name evidence="3" type="ORF">NC661_16685</name>
</gene>
<keyword evidence="4" id="KW-1185">Reference proteome</keyword>
<dbReference type="InterPro" id="IPR036873">
    <property type="entry name" value="Rhodanese-like_dom_sf"/>
</dbReference>
<dbReference type="EMBL" id="JAMQJZ010000015">
    <property type="protein sequence ID" value="MDC3422010.1"/>
    <property type="molecule type" value="Genomic_DNA"/>
</dbReference>
<dbReference type="Gene3D" id="3.40.250.10">
    <property type="entry name" value="Rhodanese-like domain"/>
    <property type="match status" value="1"/>
</dbReference>
<dbReference type="SUPFAM" id="SSF52821">
    <property type="entry name" value="Rhodanese/Cell cycle control phosphatase"/>
    <property type="match status" value="1"/>
</dbReference>
<dbReference type="AlphaFoldDB" id="A0A9X3WNB7"/>
<dbReference type="RefSeq" id="WP_259870312.1">
    <property type="nucleotide sequence ID" value="NZ_JAMQJZ010000015.1"/>
</dbReference>
<keyword evidence="1" id="KW-0812">Transmembrane</keyword>
<comment type="caution">
    <text evidence="3">The sequence shown here is derived from an EMBL/GenBank/DDBJ whole genome shotgun (WGS) entry which is preliminary data.</text>
</comment>
<dbReference type="PANTHER" id="PTHR43031:SF17">
    <property type="entry name" value="SULFURTRANSFERASE YTWF-RELATED"/>
    <property type="match status" value="1"/>
</dbReference>
<dbReference type="PROSITE" id="PS50206">
    <property type="entry name" value="RHODANESE_3"/>
    <property type="match status" value="1"/>
</dbReference>
<keyword evidence="1" id="KW-0472">Membrane</keyword>
<evidence type="ECO:0000256" key="1">
    <source>
        <dbReference type="SAM" id="Phobius"/>
    </source>
</evidence>
<protein>
    <submittedName>
        <fullName evidence="3">Rhodanese-like domain-containing protein</fullName>
    </submittedName>
</protein>
<feature type="transmembrane region" description="Helical" evidence="1">
    <location>
        <begin position="5"/>
        <end position="22"/>
    </location>
</feature>
<keyword evidence="1" id="KW-1133">Transmembrane helix</keyword>